<accession>A0A137P8M4</accession>
<evidence type="ECO:0000313" key="1">
    <source>
        <dbReference type="EMBL" id="KXN71329.1"/>
    </source>
</evidence>
<dbReference type="PANTHER" id="PTHR31366">
    <property type="entry name" value="UPF0739 PROTEIN C1ORF74"/>
    <property type="match status" value="1"/>
</dbReference>
<dbReference type="GO" id="GO:0005085">
    <property type="term" value="F:guanyl-nucleotide exchange factor activity"/>
    <property type="evidence" value="ECO:0007669"/>
    <property type="project" value="InterPro"/>
</dbReference>
<gene>
    <name evidence="1" type="ORF">CONCODRAFT_78396</name>
</gene>
<dbReference type="SUPFAM" id="SSF48425">
    <property type="entry name" value="Sec7 domain"/>
    <property type="match status" value="1"/>
</dbReference>
<dbReference type="OrthoDB" id="2395010at2759"/>
<dbReference type="Pfam" id="PF14953">
    <property type="entry name" value="DUF4504"/>
    <property type="match status" value="1"/>
</dbReference>
<dbReference type="Proteomes" id="UP000070444">
    <property type="component" value="Unassembled WGS sequence"/>
</dbReference>
<evidence type="ECO:0000313" key="2">
    <source>
        <dbReference type="Proteomes" id="UP000070444"/>
    </source>
</evidence>
<proteinExistence type="predicted"/>
<dbReference type="AlphaFoldDB" id="A0A137P8M4"/>
<dbReference type="EMBL" id="KQ964477">
    <property type="protein sequence ID" value="KXN71329.1"/>
    <property type="molecule type" value="Genomic_DNA"/>
</dbReference>
<name>A0A137P8M4_CONC2</name>
<dbReference type="InterPro" id="IPR027850">
    <property type="entry name" value="DUF4504"/>
</dbReference>
<keyword evidence="2" id="KW-1185">Reference proteome</keyword>
<reference evidence="1 2" key="1">
    <citation type="journal article" date="2015" name="Genome Biol. Evol.">
        <title>Phylogenomic analyses indicate that early fungi evolved digesting cell walls of algal ancestors of land plants.</title>
        <authorList>
            <person name="Chang Y."/>
            <person name="Wang S."/>
            <person name="Sekimoto S."/>
            <person name="Aerts A.L."/>
            <person name="Choi C."/>
            <person name="Clum A."/>
            <person name="LaButti K.M."/>
            <person name="Lindquist E.A."/>
            <person name="Yee Ngan C."/>
            <person name="Ohm R.A."/>
            <person name="Salamov A.A."/>
            <person name="Grigoriev I.V."/>
            <person name="Spatafora J.W."/>
            <person name="Berbee M.L."/>
        </authorList>
    </citation>
    <scope>NUCLEOTIDE SEQUENCE [LARGE SCALE GENOMIC DNA]</scope>
    <source>
        <strain evidence="1 2">NRRL 28638</strain>
    </source>
</reference>
<dbReference type="InterPro" id="IPR035999">
    <property type="entry name" value="Sec7_dom_sf"/>
</dbReference>
<organism evidence="1 2">
    <name type="scientific">Conidiobolus coronatus (strain ATCC 28846 / CBS 209.66 / NRRL 28638)</name>
    <name type="common">Delacroixia coronata</name>
    <dbReference type="NCBI Taxonomy" id="796925"/>
    <lineage>
        <taxon>Eukaryota</taxon>
        <taxon>Fungi</taxon>
        <taxon>Fungi incertae sedis</taxon>
        <taxon>Zoopagomycota</taxon>
        <taxon>Entomophthoromycotina</taxon>
        <taxon>Entomophthoromycetes</taxon>
        <taxon>Entomophthorales</taxon>
        <taxon>Ancylistaceae</taxon>
        <taxon>Conidiobolus</taxon>
    </lineage>
</organism>
<sequence>MENNSLVKKLVTILDAIIGKKLSKSNKILFGIDLYWLIIGKRLSLLIDHYYLTQQEFSNLIRKLKTLNSNLIGLSLNDDFNFILISEYFEELKNFKDLRIIDCSPSLKSSELIKNESDIVSNFKEEFSKLVKSSEESKDLILPFEEIQQAFVVSITGYLLNYPVIYYNDNTGDSNYLDNCLNGVDLNVYKFIAKLWSSEYLITSFSIPNSLETDNLSQAIEKWKLNLENFDLNLKLDEGKGWNFLLIRKLSNWIKFVY</sequence>
<feature type="non-terminal residue" evidence="1">
    <location>
        <position position="258"/>
    </location>
</feature>
<dbReference type="PANTHER" id="PTHR31366:SF2">
    <property type="entry name" value="UPF0739 PROTEIN C1ORF74"/>
    <property type="match status" value="1"/>
</dbReference>
<dbReference type="GO" id="GO:0032012">
    <property type="term" value="P:regulation of ARF protein signal transduction"/>
    <property type="evidence" value="ECO:0007669"/>
    <property type="project" value="InterPro"/>
</dbReference>
<protein>
    <submittedName>
        <fullName evidence="1">Uncharacterized protein</fullName>
    </submittedName>
</protein>